<dbReference type="EMBL" id="DXCV01000041">
    <property type="protein sequence ID" value="HIY88237.1"/>
    <property type="molecule type" value="Genomic_DNA"/>
</dbReference>
<evidence type="ECO:0000256" key="2">
    <source>
        <dbReference type="SAM" id="Phobius"/>
    </source>
</evidence>
<evidence type="ECO:0000256" key="1">
    <source>
        <dbReference type="SAM" id="Coils"/>
    </source>
</evidence>
<comment type="caution">
    <text evidence="3">The sequence shown here is derived from an EMBL/GenBank/DDBJ whole genome shotgun (WGS) entry which is preliminary data.</text>
</comment>
<feature type="coiled-coil region" evidence="1">
    <location>
        <begin position="59"/>
        <end position="100"/>
    </location>
</feature>
<reference evidence="3" key="2">
    <citation type="submission" date="2021-04" db="EMBL/GenBank/DDBJ databases">
        <authorList>
            <person name="Gilroy R."/>
        </authorList>
    </citation>
    <scope>NUCLEOTIDE SEQUENCE</scope>
    <source>
        <strain evidence="3">Gambia2-208</strain>
    </source>
</reference>
<accession>A0A9D2CJU0</accession>
<dbReference type="AlphaFoldDB" id="A0A9D2CJU0"/>
<sequence>MEQLLEILDSLGSLLTGGGLGVLTFLFFYDFRRRSEAAKAKQDEAAARAAEEDNITSYAAEWKDLYEKKEARVEKLEAQVDEDRQRIRELMEENTRLKLDGVTYRCEKLECGVRIPPNAYTPKNYKWKEV</sequence>
<dbReference type="Proteomes" id="UP000886851">
    <property type="component" value="Unassembled WGS sequence"/>
</dbReference>
<keyword evidence="2" id="KW-1133">Transmembrane helix</keyword>
<gene>
    <name evidence="3" type="ORF">H9824_05990</name>
</gene>
<keyword evidence="2" id="KW-0472">Membrane</keyword>
<name>A0A9D2CJU0_9BACE</name>
<reference evidence="3" key="1">
    <citation type="journal article" date="2021" name="PeerJ">
        <title>Extensive microbial diversity within the chicken gut microbiome revealed by metagenomics and culture.</title>
        <authorList>
            <person name="Gilroy R."/>
            <person name="Ravi A."/>
            <person name="Getino M."/>
            <person name="Pursley I."/>
            <person name="Horton D.L."/>
            <person name="Alikhan N.F."/>
            <person name="Baker D."/>
            <person name="Gharbi K."/>
            <person name="Hall N."/>
            <person name="Watson M."/>
            <person name="Adriaenssens E.M."/>
            <person name="Foster-Nyarko E."/>
            <person name="Jarju S."/>
            <person name="Secka A."/>
            <person name="Antonio M."/>
            <person name="Oren A."/>
            <person name="Chaudhuri R.R."/>
            <person name="La Ragione R."/>
            <person name="Hildebrand F."/>
            <person name="Pallen M.J."/>
        </authorList>
    </citation>
    <scope>NUCLEOTIDE SEQUENCE</scope>
    <source>
        <strain evidence="3">Gambia2-208</strain>
    </source>
</reference>
<proteinExistence type="predicted"/>
<keyword evidence="1" id="KW-0175">Coiled coil</keyword>
<keyword evidence="2" id="KW-0812">Transmembrane</keyword>
<organism evidence="3 4">
    <name type="scientific">Candidatus Bacteroides pullicola</name>
    <dbReference type="NCBI Taxonomy" id="2838475"/>
    <lineage>
        <taxon>Bacteria</taxon>
        <taxon>Pseudomonadati</taxon>
        <taxon>Bacteroidota</taxon>
        <taxon>Bacteroidia</taxon>
        <taxon>Bacteroidales</taxon>
        <taxon>Bacteroidaceae</taxon>
        <taxon>Bacteroides</taxon>
    </lineage>
</organism>
<evidence type="ECO:0000313" key="4">
    <source>
        <dbReference type="Proteomes" id="UP000886851"/>
    </source>
</evidence>
<protein>
    <submittedName>
        <fullName evidence="3">Uncharacterized protein</fullName>
    </submittedName>
</protein>
<feature type="transmembrane region" description="Helical" evidence="2">
    <location>
        <begin position="12"/>
        <end position="31"/>
    </location>
</feature>
<evidence type="ECO:0000313" key="3">
    <source>
        <dbReference type="EMBL" id="HIY88237.1"/>
    </source>
</evidence>